<dbReference type="RefSeq" id="WP_377069516.1">
    <property type="nucleotide sequence ID" value="NZ_JBHSJJ010000030.1"/>
</dbReference>
<sequence>MNYLEVIKKDLDTLMDISAGEYADLSPYLRIRSYEKNSFIIKEGQVEDHYRYLLSGIIGLFEKIEDKPVCRRLFTETDIAIDFVSYFFQAPSDFHLKAYTDCIVCELNRKDVDIIYRNFWKFSQLGSRLNQRCIVRELAWRKMLWNKPLETYNEFLRLFPKANMIKIKDISGVLNIPERTLNRLRGAK</sequence>
<evidence type="ECO:0000313" key="2">
    <source>
        <dbReference type="EMBL" id="MFC4875061.1"/>
    </source>
</evidence>
<gene>
    <name evidence="2" type="ORF">ACFPFU_25395</name>
</gene>
<feature type="domain" description="Cyclic nucleotide-binding" evidence="1">
    <location>
        <begin position="13"/>
        <end position="110"/>
    </location>
</feature>
<comment type="caution">
    <text evidence="2">The sequence shown here is derived from an EMBL/GenBank/DDBJ whole genome shotgun (WGS) entry which is preliminary data.</text>
</comment>
<dbReference type="InterPro" id="IPR000595">
    <property type="entry name" value="cNMP-bd_dom"/>
</dbReference>
<dbReference type="Proteomes" id="UP001595818">
    <property type="component" value="Unassembled WGS sequence"/>
</dbReference>
<dbReference type="InterPro" id="IPR014710">
    <property type="entry name" value="RmlC-like_jellyroll"/>
</dbReference>
<dbReference type="SUPFAM" id="SSF51206">
    <property type="entry name" value="cAMP-binding domain-like"/>
    <property type="match status" value="1"/>
</dbReference>
<keyword evidence="3" id="KW-1185">Reference proteome</keyword>
<dbReference type="Pfam" id="PF00027">
    <property type="entry name" value="cNMP_binding"/>
    <property type="match status" value="1"/>
</dbReference>
<dbReference type="InterPro" id="IPR018490">
    <property type="entry name" value="cNMP-bd_dom_sf"/>
</dbReference>
<dbReference type="PROSITE" id="PS50042">
    <property type="entry name" value="CNMP_BINDING_3"/>
    <property type="match status" value="1"/>
</dbReference>
<name>A0ABV9T988_9BACT</name>
<organism evidence="2 3">
    <name type="scientific">Negadavirga shengliensis</name>
    <dbReference type="NCBI Taxonomy" id="1389218"/>
    <lineage>
        <taxon>Bacteria</taxon>
        <taxon>Pseudomonadati</taxon>
        <taxon>Bacteroidota</taxon>
        <taxon>Cytophagia</taxon>
        <taxon>Cytophagales</taxon>
        <taxon>Cyclobacteriaceae</taxon>
        <taxon>Negadavirga</taxon>
    </lineage>
</organism>
<proteinExistence type="predicted"/>
<dbReference type="EMBL" id="JBHSJJ010000030">
    <property type="protein sequence ID" value="MFC4875061.1"/>
    <property type="molecule type" value="Genomic_DNA"/>
</dbReference>
<reference evidence="3" key="1">
    <citation type="journal article" date="2019" name="Int. J. Syst. Evol. Microbiol.">
        <title>The Global Catalogue of Microorganisms (GCM) 10K type strain sequencing project: providing services to taxonomists for standard genome sequencing and annotation.</title>
        <authorList>
            <consortium name="The Broad Institute Genomics Platform"/>
            <consortium name="The Broad Institute Genome Sequencing Center for Infectious Disease"/>
            <person name="Wu L."/>
            <person name="Ma J."/>
        </authorList>
    </citation>
    <scope>NUCLEOTIDE SEQUENCE [LARGE SCALE GENOMIC DNA]</scope>
    <source>
        <strain evidence="3">CGMCC 4.7466</strain>
    </source>
</reference>
<evidence type="ECO:0000259" key="1">
    <source>
        <dbReference type="PROSITE" id="PS50042"/>
    </source>
</evidence>
<dbReference type="Gene3D" id="2.60.120.10">
    <property type="entry name" value="Jelly Rolls"/>
    <property type="match status" value="1"/>
</dbReference>
<accession>A0ABV9T988</accession>
<evidence type="ECO:0000313" key="3">
    <source>
        <dbReference type="Proteomes" id="UP001595818"/>
    </source>
</evidence>
<protein>
    <submittedName>
        <fullName evidence="2">Crp/Fnr family transcriptional regulator</fullName>
    </submittedName>
</protein>